<name>A0A1H1VFU6_9FLAO</name>
<sequence length="256" mass="29520">MYQIKAYIKFLLRATNQHGVHSPFVYHFVTKCLYDKTTHEAYAKLKRYKSELSNSKTILQITDLGEGSKTLDAQQRAVSKMAKVSSSSIKDAKLLYRVSTYFTIKKGLELGTSLGMGTYALALADRNAKITTIEGCTNTAAFSKSKLKQHHIENIKFLVGDFSKSIPELKEDRYDLVFFDGHHNKEATITYFETLLPKAHNDSVFVFDDIYWSKEMTEAWTYIKNHHSVTVTVDTFHLGFVFFRREQAKEHFKIRM</sequence>
<organism evidence="1 2">
    <name type="scientific">Winogradskyella sediminis</name>
    <dbReference type="NCBI Taxonomy" id="1382466"/>
    <lineage>
        <taxon>Bacteria</taxon>
        <taxon>Pseudomonadati</taxon>
        <taxon>Bacteroidota</taxon>
        <taxon>Flavobacteriia</taxon>
        <taxon>Flavobacteriales</taxon>
        <taxon>Flavobacteriaceae</taxon>
        <taxon>Winogradskyella</taxon>
    </lineage>
</organism>
<dbReference type="AlphaFoldDB" id="A0A1H1VFU6"/>
<dbReference type="SUPFAM" id="SSF53335">
    <property type="entry name" value="S-adenosyl-L-methionine-dependent methyltransferases"/>
    <property type="match status" value="1"/>
</dbReference>
<dbReference type="PANTHER" id="PTHR43167:SF1">
    <property type="entry name" value="PUTATIVE (AFU_ORTHOLOGUE AFUA_6G01830)-RELATED"/>
    <property type="match status" value="1"/>
</dbReference>
<protein>
    <submittedName>
        <fullName evidence="1">Methyltransferase domain-containing protein</fullName>
    </submittedName>
</protein>
<dbReference type="Gene3D" id="3.40.50.150">
    <property type="entry name" value="Vaccinia Virus protein VP39"/>
    <property type="match status" value="1"/>
</dbReference>
<dbReference type="GO" id="GO:0008168">
    <property type="term" value="F:methyltransferase activity"/>
    <property type="evidence" value="ECO:0007669"/>
    <property type="project" value="UniProtKB-KW"/>
</dbReference>
<dbReference type="InterPro" id="IPR029063">
    <property type="entry name" value="SAM-dependent_MTases_sf"/>
</dbReference>
<dbReference type="GO" id="GO:0032259">
    <property type="term" value="P:methylation"/>
    <property type="evidence" value="ECO:0007669"/>
    <property type="project" value="UniProtKB-KW"/>
</dbReference>
<gene>
    <name evidence="1" type="ORF">SAMN04489797_2534</name>
</gene>
<reference evidence="1 2" key="1">
    <citation type="submission" date="2016-10" db="EMBL/GenBank/DDBJ databases">
        <authorList>
            <person name="Varghese N."/>
            <person name="Submissions S."/>
        </authorList>
    </citation>
    <scope>NUCLEOTIDE SEQUENCE [LARGE SCALE GENOMIC DNA]</scope>
    <source>
        <strain evidence="1 2">RHA_55</strain>
    </source>
</reference>
<dbReference type="RefSeq" id="WP_092447034.1">
    <property type="nucleotide sequence ID" value="NZ_LT629774.1"/>
</dbReference>
<dbReference type="EMBL" id="LT629774">
    <property type="protein sequence ID" value="SDS83286.1"/>
    <property type="molecule type" value="Genomic_DNA"/>
</dbReference>
<evidence type="ECO:0000313" key="1">
    <source>
        <dbReference type="EMBL" id="SDS83286.1"/>
    </source>
</evidence>
<dbReference type="PANTHER" id="PTHR43167">
    <property type="entry name" value="PUTATIVE (AFU_ORTHOLOGUE AFUA_6G01830)-RELATED"/>
    <property type="match status" value="1"/>
</dbReference>
<dbReference type="Proteomes" id="UP000198963">
    <property type="component" value="Chromosome I"/>
</dbReference>
<keyword evidence="1" id="KW-0489">Methyltransferase</keyword>
<dbReference type="STRING" id="1249933.SAMN04489797_2534"/>
<dbReference type="Pfam" id="PF13578">
    <property type="entry name" value="Methyltransf_24"/>
    <property type="match status" value="1"/>
</dbReference>
<dbReference type="CDD" id="cd02440">
    <property type="entry name" value="AdoMet_MTases"/>
    <property type="match status" value="1"/>
</dbReference>
<proteinExistence type="predicted"/>
<evidence type="ECO:0000313" key="2">
    <source>
        <dbReference type="Proteomes" id="UP000198963"/>
    </source>
</evidence>
<keyword evidence="2" id="KW-1185">Reference proteome</keyword>
<accession>A0A1H1VFU6</accession>
<keyword evidence="1" id="KW-0808">Transferase</keyword>